<dbReference type="Proteomes" id="UP000254159">
    <property type="component" value="Unassembled WGS sequence"/>
</dbReference>
<keyword evidence="1" id="KW-1133">Transmembrane helix</keyword>
<evidence type="ECO:0000259" key="2">
    <source>
        <dbReference type="Pfam" id="PF08525"/>
    </source>
</evidence>
<evidence type="ECO:0000256" key="1">
    <source>
        <dbReference type="SAM" id="Phobius"/>
    </source>
</evidence>
<evidence type="ECO:0000313" key="3">
    <source>
        <dbReference type="EMBL" id="STI20182.1"/>
    </source>
</evidence>
<dbReference type="EMBL" id="UGCD01000002">
    <property type="protein sequence ID" value="STI20182.1"/>
    <property type="molecule type" value="Genomic_DNA"/>
</dbReference>
<feature type="transmembrane region" description="Helical" evidence="1">
    <location>
        <begin position="46"/>
        <end position="64"/>
    </location>
</feature>
<protein>
    <submittedName>
        <fullName evidence="3">Cell envelope opacity-associated protein</fullName>
    </submittedName>
</protein>
<keyword evidence="1" id="KW-0812">Transmembrane</keyword>
<reference evidence="3 4" key="1">
    <citation type="submission" date="2018-06" db="EMBL/GenBank/DDBJ databases">
        <authorList>
            <consortium name="Pathogen Informatics"/>
            <person name="Doyle S."/>
        </authorList>
    </citation>
    <scope>NUCLEOTIDE SEQUENCE [LARGE SCALE GENOMIC DNA]</scope>
    <source>
        <strain evidence="3 4">NCTC10865</strain>
    </source>
</reference>
<feature type="domain" description="Opacity-associated protein A-like N-terminal" evidence="2">
    <location>
        <begin position="35"/>
        <end position="54"/>
    </location>
</feature>
<dbReference type="AlphaFoldDB" id="A0A376RRI1"/>
<keyword evidence="1" id="KW-0472">Membrane</keyword>
<organism evidence="3 4">
    <name type="scientific">Escherichia coli</name>
    <dbReference type="NCBI Taxonomy" id="562"/>
    <lineage>
        <taxon>Bacteria</taxon>
        <taxon>Pseudomonadati</taxon>
        <taxon>Pseudomonadota</taxon>
        <taxon>Gammaproteobacteria</taxon>
        <taxon>Enterobacterales</taxon>
        <taxon>Enterobacteriaceae</taxon>
        <taxon>Escherichia</taxon>
    </lineage>
</organism>
<proteinExistence type="predicted"/>
<evidence type="ECO:0000313" key="4">
    <source>
        <dbReference type="Proteomes" id="UP000254159"/>
    </source>
</evidence>
<dbReference type="InterPro" id="IPR013731">
    <property type="entry name" value="OapA_N"/>
</dbReference>
<gene>
    <name evidence="3" type="primary">ytfB_1</name>
    <name evidence="3" type="ORF">NCTC10865_05580</name>
</gene>
<sequence length="70" mass="8350">MIEEQDAEQEETMPGRFELKPTLEKVWHAPDNFRFMDPLPPMHRRGIIIAAIVLGSDFCFHLMIRPTRRW</sequence>
<name>A0A376RRI1_ECOLX</name>
<accession>A0A376RRI1</accession>
<dbReference type="Pfam" id="PF08525">
    <property type="entry name" value="OapA_N"/>
    <property type="match status" value="1"/>
</dbReference>